<feature type="transmembrane region" description="Helical" evidence="7">
    <location>
        <begin position="318"/>
        <end position="336"/>
    </location>
</feature>
<keyword evidence="4 7" id="KW-1133">Transmembrane helix</keyword>
<evidence type="ECO:0000259" key="8">
    <source>
        <dbReference type="PROSITE" id="PS50042"/>
    </source>
</evidence>
<dbReference type="PROSITE" id="PS50042">
    <property type="entry name" value="CNMP_BINDING_3"/>
    <property type="match status" value="1"/>
</dbReference>
<evidence type="ECO:0000256" key="7">
    <source>
        <dbReference type="SAM" id="Phobius"/>
    </source>
</evidence>
<feature type="transmembrane region" description="Helical" evidence="7">
    <location>
        <begin position="343"/>
        <end position="361"/>
    </location>
</feature>
<feature type="transmembrane region" description="Helical" evidence="7">
    <location>
        <begin position="128"/>
        <end position="147"/>
    </location>
</feature>
<dbReference type="InterPro" id="IPR014710">
    <property type="entry name" value="RmlC-like_jellyroll"/>
</dbReference>
<feature type="transmembrane region" description="Helical" evidence="7">
    <location>
        <begin position="201"/>
        <end position="221"/>
    </location>
</feature>
<dbReference type="EMBL" id="GG662498">
    <property type="protein sequence ID" value="EAR85804.2"/>
    <property type="molecule type" value="Genomic_DNA"/>
</dbReference>
<dbReference type="SMART" id="SM00100">
    <property type="entry name" value="cNMP"/>
    <property type="match status" value="1"/>
</dbReference>
<dbReference type="OrthoDB" id="421226at2759"/>
<evidence type="ECO:0000256" key="2">
    <source>
        <dbReference type="ARBA" id="ARBA00022448"/>
    </source>
</evidence>
<dbReference type="InParanoid" id="Q22KJ5"/>
<dbReference type="eggNOG" id="KOG0498">
    <property type="taxonomic scope" value="Eukaryota"/>
</dbReference>
<dbReference type="Gene3D" id="1.10.287.70">
    <property type="match status" value="1"/>
</dbReference>
<evidence type="ECO:0000313" key="9">
    <source>
        <dbReference type="EMBL" id="EAR85804.2"/>
    </source>
</evidence>
<evidence type="ECO:0000256" key="1">
    <source>
        <dbReference type="ARBA" id="ARBA00004141"/>
    </source>
</evidence>
<keyword evidence="5" id="KW-0406">Ion transport</keyword>
<dbReference type="PANTHER" id="PTHR45689">
    <property type="entry name" value="I[[H]] CHANNEL, ISOFORM E"/>
    <property type="match status" value="1"/>
</dbReference>
<dbReference type="AlphaFoldDB" id="Q22KJ5"/>
<dbReference type="Gene3D" id="2.60.120.10">
    <property type="entry name" value="Jelly Rolls"/>
    <property type="match status" value="1"/>
</dbReference>
<dbReference type="HOGENOM" id="CLU_293468_0_0_1"/>
<evidence type="ECO:0000256" key="4">
    <source>
        <dbReference type="ARBA" id="ARBA00022989"/>
    </source>
</evidence>
<dbReference type="KEGG" id="tet:TTHERM_00312860"/>
<dbReference type="Gene3D" id="1.10.287.630">
    <property type="entry name" value="Helix hairpin bin"/>
    <property type="match status" value="1"/>
</dbReference>
<organism evidence="9 10">
    <name type="scientific">Tetrahymena thermophila (strain SB210)</name>
    <dbReference type="NCBI Taxonomy" id="312017"/>
    <lineage>
        <taxon>Eukaryota</taxon>
        <taxon>Sar</taxon>
        <taxon>Alveolata</taxon>
        <taxon>Ciliophora</taxon>
        <taxon>Intramacronucleata</taxon>
        <taxon>Oligohymenophorea</taxon>
        <taxon>Hymenostomatida</taxon>
        <taxon>Tetrahymenina</taxon>
        <taxon>Tetrahymenidae</taxon>
        <taxon>Tetrahymena</taxon>
    </lineage>
</organism>
<dbReference type="GO" id="GO:0003254">
    <property type="term" value="P:regulation of membrane depolarization"/>
    <property type="evidence" value="ECO:0007669"/>
    <property type="project" value="TreeGrafter"/>
</dbReference>
<keyword evidence="2" id="KW-0813">Transport</keyword>
<dbReference type="InterPro" id="IPR018490">
    <property type="entry name" value="cNMP-bd_dom_sf"/>
</dbReference>
<gene>
    <name evidence="9" type="ORF">TTHERM_00312860</name>
</gene>
<comment type="subcellular location">
    <subcellularLocation>
        <location evidence="1">Membrane</location>
        <topology evidence="1">Multi-pass membrane protein</topology>
    </subcellularLocation>
</comment>
<protein>
    <submittedName>
        <fullName evidence="9">Cation channel family protein</fullName>
    </submittedName>
</protein>
<feature type="transmembrane region" description="Helical" evidence="7">
    <location>
        <begin position="159"/>
        <end position="180"/>
    </location>
</feature>
<dbReference type="InterPro" id="IPR051413">
    <property type="entry name" value="K/Na_HCN_channel"/>
</dbReference>
<feature type="transmembrane region" description="Helical" evidence="7">
    <location>
        <begin position="227"/>
        <end position="245"/>
    </location>
</feature>
<evidence type="ECO:0000313" key="10">
    <source>
        <dbReference type="Proteomes" id="UP000009168"/>
    </source>
</evidence>
<dbReference type="SUPFAM" id="SSF81324">
    <property type="entry name" value="Voltage-gated potassium channels"/>
    <property type="match status" value="1"/>
</dbReference>
<dbReference type="GO" id="GO:0098855">
    <property type="term" value="C:HCN channel complex"/>
    <property type="evidence" value="ECO:0007669"/>
    <property type="project" value="TreeGrafter"/>
</dbReference>
<dbReference type="Proteomes" id="UP000009168">
    <property type="component" value="Unassembled WGS sequence"/>
</dbReference>
<dbReference type="GO" id="GO:0035725">
    <property type="term" value="P:sodium ion transmembrane transport"/>
    <property type="evidence" value="ECO:0007669"/>
    <property type="project" value="TreeGrafter"/>
</dbReference>
<dbReference type="PANTHER" id="PTHR45689:SF5">
    <property type="entry name" value="I[[H]] CHANNEL, ISOFORM E"/>
    <property type="match status" value="1"/>
</dbReference>
<dbReference type="Pfam" id="PF00027">
    <property type="entry name" value="cNMP_binding"/>
    <property type="match status" value="1"/>
</dbReference>
<feature type="transmembrane region" description="Helical" evidence="7">
    <location>
        <begin position="266"/>
        <end position="289"/>
    </location>
</feature>
<evidence type="ECO:0000256" key="3">
    <source>
        <dbReference type="ARBA" id="ARBA00022692"/>
    </source>
</evidence>
<keyword evidence="3 7" id="KW-0812">Transmembrane</keyword>
<keyword evidence="6 7" id="KW-0472">Membrane</keyword>
<feature type="domain" description="Cyclic nucleotide-binding" evidence="8">
    <location>
        <begin position="488"/>
        <end position="563"/>
    </location>
</feature>
<evidence type="ECO:0000256" key="5">
    <source>
        <dbReference type="ARBA" id="ARBA00023065"/>
    </source>
</evidence>
<dbReference type="SUPFAM" id="SSF51206">
    <property type="entry name" value="cAMP-binding domain-like"/>
    <property type="match status" value="1"/>
</dbReference>
<dbReference type="RefSeq" id="XP_001033467.2">
    <property type="nucleotide sequence ID" value="XM_001033467.2"/>
</dbReference>
<name>Q22KJ5_TETTS</name>
<evidence type="ECO:0000256" key="6">
    <source>
        <dbReference type="ARBA" id="ARBA00023136"/>
    </source>
</evidence>
<dbReference type="GO" id="GO:0005249">
    <property type="term" value="F:voltage-gated potassium channel activity"/>
    <property type="evidence" value="ECO:0007669"/>
    <property type="project" value="TreeGrafter"/>
</dbReference>
<dbReference type="InterPro" id="IPR005821">
    <property type="entry name" value="Ion_trans_dom"/>
</dbReference>
<proteinExistence type="predicted"/>
<accession>Q22KJ5</accession>
<keyword evidence="10" id="KW-1185">Reference proteome</keyword>
<dbReference type="Pfam" id="PF00520">
    <property type="entry name" value="Ion_trans"/>
    <property type="match status" value="1"/>
</dbReference>
<reference evidence="10" key="1">
    <citation type="journal article" date="2006" name="PLoS Biol.">
        <title>Macronuclear genome sequence of the ciliate Tetrahymena thermophila, a model eukaryote.</title>
        <authorList>
            <person name="Eisen J.A."/>
            <person name="Coyne R.S."/>
            <person name="Wu M."/>
            <person name="Wu D."/>
            <person name="Thiagarajan M."/>
            <person name="Wortman J.R."/>
            <person name="Badger J.H."/>
            <person name="Ren Q."/>
            <person name="Amedeo P."/>
            <person name="Jones K.M."/>
            <person name="Tallon L.J."/>
            <person name="Delcher A.L."/>
            <person name="Salzberg S.L."/>
            <person name="Silva J.C."/>
            <person name="Haas B.J."/>
            <person name="Majoros W.H."/>
            <person name="Farzad M."/>
            <person name="Carlton J.M."/>
            <person name="Smith R.K. Jr."/>
            <person name="Garg J."/>
            <person name="Pearlman R.E."/>
            <person name="Karrer K.M."/>
            <person name="Sun L."/>
            <person name="Manning G."/>
            <person name="Elde N.C."/>
            <person name="Turkewitz A.P."/>
            <person name="Asai D.J."/>
            <person name="Wilkes D.E."/>
            <person name="Wang Y."/>
            <person name="Cai H."/>
            <person name="Collins K."/>
            <person name="Stewart B.A."/>
            <person name="Lee S.R."/>
            <person name="Wilamowska K."/>
            <person name="Weinberg Z."/>
            <person name="Ruzzo W.L."/>
            <person name="Wloga D."/>
            <person name="Gaertig J."/>
            <person name="Frankel J."/>
            <person name="Tsao C.-C."/>
            <person name="Gorovsky M.A."/>
            <person name="Keeling P.J."/>
            <person name="Waller R.F."/>
            <person name="Patron N.J."/>
            <person name="Cherry J.M."/>
            <person name="Stover N.A."/>
            <person name="Krieger C.J."/>
            <person name="del Toro C."/>
            <person name="Ryder H.F."/>
            <person name="Williamson S.C."/>
            <person name="Barbeau R.A."/>
            <person name="Hamilton E.P."/>
            <person name="Orias E."/>
        </authorList>
    </citation>
    <scope>NUCLEOTIDE SEQUENCE [LARGE SCALE GENOMIC DNA]</scope>
    <source>
        <strain evidence="10">SB210</strain>
    </source>
</reference>
<dbReference type="InterPro" id="IPR000595">
    <property type="entry name" value="cNMP-bd_dom"/>
</dbReference>
<dbReference type="CDD" id="cd00038">
    <property type="entry name" value="CAP_ED"/>
    <property type="match status" value="1"/>
</dbReference>
<dbReference type="GeneID" id="7825268"/>
<sequence length="1229" mass="145539">MKRNSIINHLDNEKYVPIKKTSGMREFFKTLKLKEVARKFKMLAPSTRYKYMKDQHFLLINDKSLIFKQIQNNKDRKVEDIFQSSNTIANQGEQEKSKQNTLIRILSNLLEYAPVIPSSHIIKDVWDIFQIISYLTLFYFIPIHVTFQIEFINLMPNYLIYFLAIIILLDILINLNTAFFDKGVEVKDRLLIMKYYYKNHLFKDLISIVPFFVYSLSYHFFSEYKNYFPSSILLLFFIRLQKFQIIMHRFEENFHMIRSTRNIINLFKVVLNIIFVSHIFSCIWIVMAIQEKKTYPDSITWLEAAKVQNQDWLHQYLYAYYFSTVTMITVGYGDIVPKTPPELILCIITMIIACGQFGYSLNQIGVIVQDVFKTETEIKENIYVITNYMNMKNINSDLQYQIRQYVEYYLKEQSQNNSQMETQIINQLSDFLRESLKFEANKLVTNSPLFSNHFSQEFIQKVVPLIKEKRSTPEELIYQENELDDCCIYFIEKGSIDEIIDMADQKYQQGRATSKIKVIRSYEDGEHFGELNFFTGFNRKITARSRDFAKLLYIRREDFLNLLKDHKEDYETFCYIKDKLTFYNELEIIQKKCPSCFAYHFLENCQWIHYSPDKQKIICRYLTSSPQMRKREFRRRRKFKYQTLLQHNFAKKKALQYFENQNQGLLELDWYYDLMNQSDLTIDSDDNNHMKLNQSNCFENPQNEDISILNQPRRQQSQNKDFKLVINHSHSYDYEDDDNDEVGKEFGNTQSISQKFQNQKMYNSNSKNNVSSDKFKFGLSIIQSQQEFSKSQISDFKASLKPSGYNKGELNNLQQNNENSFKIQESVHNFYEKNNNNNNISPFNSPISKFNGNNNNNQQTNFQQNLENALFEYLQQKKNSIKPQVNSPLSIFKLFNKDQNQEQNNNFSTQLQNLVSAGVNLDFNNNKDESKDTIIDDKRFDVLAHFNYYFPHGNFQNIMYQLEKVDEYHISPSLRPQLLYQDNITDYINSQRDQNSSRYQSILIKGNSEDFSKRQTICNISPPQRRKNVLHTRFLKRGSEILKQNLTRTKILGNSKIENLIKKFQDQETSNQDNQDQMQQSVDIQNQKIIRRQRQIMTKMTLVNIPKFKKFSNQDFYQNLNSPGFNSNLVSKKKIDSKIGSLESSSFDPVLANGSSRNYNLSIQSQQNEEDQFISPKFQKLVTPSRSPVSLKNGVSLFSKFSLDNIQEDKTFHMQSTLKKSQFKSEAND</sequence>